<gene>
    <name evidence="5" type="primary">patA_3</name>
    <name evidence="5" type="ORF">SDC9_05910</name>
</gene>
<dbReference type="InterPro" id="IPR005814">
    <property type="entry name" value="Aminotrans_3"/>
</dbReference>
<dbReference type="PANTHER" id="PTHR11986">
    <property type="entry name" value="AMINOTRANSFERASE CLASS III"/>
    <property type="match status" value="1"/>
</dbReference>
<dbReference type="GO" id="GO:0006526">
    <property type="term" value="P:L-arginine biosynthetic process"/>
    <property type="evidence" value="ECO:0007669"/>
    <property type="project" value="UniProtKB-ARBA"/>
</dbReference>
<protein>
    <submittedName>
        <fullName evidence="5">Putrescine aminotransferase</fullName>
        <ecNumber evidence="5">2.6.1.82</ecNumber>
    </submittedName>
</protein>
<dbReference type="GO" id="GO:0033094">
    <property type="term" value="F:putrescine--2-oxoglutarate transaminase activity"/>
    <property type="evidence" value="ECO:0007669"/>
    <property type="project" value="UniProtKB-EC"/>
</dbReference>
<accession>A0A644T339</accession>
<dbReference type="GO" id="GO:0042802">
    <property type="term" value="F:identical protein binding"/>
    <property type="evidence" value="ECO:0007669"/>
    <property type="project" value="TreeGrafter"/>
</dbReference>
<dbReference type="InterPro" id="IPR050103">
    <property type="entry name" value="Class-III_PLP-dep_AT"/>
</dbReference>
<dbReference type="InterPro" id="IPR015421">
    <property type="entry name" value="PyrdxlP-dep_Trfase_major"/>
</dbReference>
<dbReference type="Gene3D" id="3.90.1150.10">
    <property type="entry name" value="Aspartate Aminotransferase, domain 1"/>
    <property type="match status" value="1"/>
</dbReference>
<dbReference type="PIRSF" id="PIRSF000521">
    <property type="entry name" value="Transaminase_4ab_Lys_Orn"/>
    <property type="match status" value="1"/>
</dbReference>
<dbReference type="FunFam" id="3.40.640.10:FF:000004">
    <property type="entry name" value="Acetylornithine aminotransferase"/>
    <property type="match status" value="1"/>
</dbReference>
<dbReference type="AlphaFoldDB" id="A0A644T339"/>
<dbReference type="PROSITE" id="PS00600">
    <property type="entry name" value="AA_TRANSFER_CLASS_3"/>
    <property type="match status" value="1"/>
</dbReference>
<organism evidence="5">
    <name type="scientific">bioreactor metagenome</name>
    <dbReference type="NCBI Taxonomy" id="1076179"/>
    <lineage>
        <taxon>unclassified sequences</taxon>
        <taxon>metagenomes</taxon>
        <taxon>ecological metagenomes</taxon>
    </lineage>
</organism>
<reference evidence="5" key="1">
    <citation type="submission" date="2019-08" db="EMBL/GenBank/DDBJ databases">
        <authorList>
            <person name="Kucharzyk K."/>
            <person name="Murdoch R.W."/>
            <person name="Higgins S."/>
            <person name="Loffler F."/>
        </authorList>
    </citation>
    <scope>NUCLEOTIDE SEQUENCE</scope>
</reference>
<dbReference type="EC" id="2.6.1.82" evidence="5"/>
<dbReference type="SUPFAM" id="SSF53383">
    <property type="entry name" value="PLP-dependent transferases"/>
    <property type="match status" value="1"/>
</dbReference>
<dbReference type="InterPro" id="IPR049704">
    <property type="entry name" value="Aminotrans_3_PPA_site"/>
</dbReference>
<dbReference type="InterPro" id="IPR004636">
    <property type="entry name" value="AcOrn/SuccOrn_fam"/>
</dbReference>
<evidence type="ECO:0000256" key="3">
    <source>
        <dbReference type="ARBA" id="ARBA00022679"/>
    </source>
</evidence>
<dbReference type="GO" id="GO:0009447">
    <property type="term" value="P:putrescine catabolic process"/>
    <property type="evidence" value="ECO:0007669"/>
    <property type="project" value="TreeGrafter"/>
</dbReference>
<name>A0A644T339_9ZZZZ</name>
<evidence type="ECO:0000256" key="2">
    <source>
        <dbReference type="ARBA" id="ARBA00022576"/>
    </source>
</evidence>
<comment type="cofactor">
    <cofactor evidence="1">
        <name>pyridoxal 5'-phosphate</name>
        <dbReference type="ChEBI" id="CHEBI:597326"/>
    </cofactor>
</comment>
<keyword evidence="3 5" id="KW-0808">Transferase</keyword>
<sequence length="417" mass="45426">MDNNVIVSETIEKYEKYINPAVARLFRFMGLSTIEWEAEGTIIRDIDGKEYIDCLGGYGVFSLGHRNPKVVEAVKCQLDTMPLSSKVLFDKPMADLAELMAEVTPGDLQYSFFVNSGTEAVEGALKLARVHTGRHKVISTINAFHGKTLGALTATGRDLFREPFQPLLSGFSHVPFNDIEALKKVIDHETAAVIIEPVQGEGGIIVPSDDYLPAVRQLCDEYSALLICDEVQTGLGRTGKMFAVDHYSVVPDILTTAKALGGGVMPIGAFTAKASVWDKYITSPFLHTSTFGGNPLACAAAIAALEVIKEDKLVERAAEQGAYFIAKLKEIQTSYSDVIMEVRGKGLMIGIDLAKEGIGGLMMSELVNNGVLVAYTLNNPKVIRIEPPLIISRQQIDFVIKVVADAVKKAHEMIEDF</sequence>
<dbReference type="NCBIfam" id="TIGR00707">
    <property type="entry name" value="argD"/>
    <property type="match status" value="1"/>
</dbReference>
<dbReference type="Gene3D" id="3.40.640.10">
    <property type="entry name" value="Type I PLP-dependent aspartate aminotransferase-like (Major domain)"/>
    <property type="match status" value="1"/>
</dbReference>
<dbReference type="Pfam" id="PF00202">
    <property type="entry name" value="Aminotran_3"/>
    <property type="match status" value="1"/>
</dbReference>
<evidence type="ECO:0000256" key="1">
    <source>
        <dbReference type="ARBA" id="ARBA00001933"/>
    </source>
</evidence>
<proteinExistence type="predicted"/>
<keyword evidence="2 5" id="KW-0032">Aminotransferase</keyword>
<evidence type="ECO:0000256" key="4">
    <source>
        <dbReference type="ARBA" id="ARBA00022898"/>
    </source>
</evidence>
<dbReference type="CDD" id="cd00610">
    <property type="entry name" value="OAT_like"/>
    <property type="match status" value="1"/>
</dbReference>
<comment type="caution">
    <text evidence="5">The sequence shown here is derived from an EMBL/GenBank/DDBJ whole genome shotgun (WGS) entry which is preliminary data.</text>
</comment>
<dbReference type="GO" id="GO:0030170">
    <property type="term" value="F:pyridoxal phosphate binding"/>
    <property type="evidence" value="ECO:0007669"/>
    <property type="project" value="InterPro"/>
</dbReference>
<evidence type="ECO:0000313" key="5">
    <source>
        <dbReference type="EMBL" id="MPL60351.1"/>
    </source>
</evidence>
<dbReference type="InterPro" id="IPR015424">
    <property type="entry name" value="PyrdxlP-dep_Trfase"/>
</dbReference>
<dbReference type="EMBL" id="VSSQ01000012">
    <property type="protein sequence ID" value="MPL60351.1"/>
    <property type="molecule type" value="Genomic_DNA"/>
</dbReference>
<keyword evidence="4" id="KW-0663">Pyridoxal phosphate</keyword>
<dbReference type="InterPro" id="IPR015422">
    <property type="entry name" value="PyrdxlP-dep_Trfase_small"/>
</dbReference>
<dbReference type="PANTHER" id="PTHR11986:SF112">
    <property type="entry name" value="PUTRESCINE AMINOTRANSFERASE"/>
    <property type="match status" value="1"/>
</dbReference>